<dbReference type="InterPro" id="IPR001680">
    <property type="entry name" value="WD40_rpt"/>
</dbReference>
<feature type="repeat" description="WD" evidence="3">
    <location>
        <begin position="1056"/>
        <end position="1097"/>
    </location>
</feature>
<evidence type="ECO:0000256" key="1">
    <source>
        <dbReference type="ARBA" id="ARBA00022574"/>
    </source>
</evidence>
<evidence type="ECO:0000256" key="3">
    <source>
        <dbReference type="PROSITE-ProRule" id="PRU00221"/>
    </source>
</evidence>
<feature type="repeat" description="WD" evidence="3">
    <location>
        <begin position="930"/>
        <end position="971"/>
    </location>
</feature>
<dbReference type="Gene3D" id="3.40.50.300">
    <property type="entry name" value="P-loop containing nucleotide triphosphate hydrolases"/>
    <property type="match status" value="1"/>
</dbReference>
<comment type="caution">
    <text evidence="5">The sequence shown here is derived from an EMBL/GenBank/DDBJ whole genome shotgun (WGS) entry which is preliminary data.</text>
</comment>
<dbReference type="InterPro" id="IPR015943">
    <property type="entry name" value="WD40/YVTN_repeat-like_dom_sf"/>
</dbReference>
<dbReference type="PANTHER" id="PTHR44129">
    <property type="entry name" value="WD REPEAT-CONTAINING PROTEIN POP1"/>
    <property type="match status" value="1"/>
</dbReference>
<dbReference type="PROSITE" id="PS50082">
    <property type="entry name" value="WD_REPEATS_2"/>
    <property type="match status" value="14"/>
</dbReference>
<evidence type="ECO:0000313" key="5">
    <source>
        <dbReference type="EMBL" id="MBD2200639.1"/>
    </source>
</evidence>
<keyword evidence="2" id="KW-0677">Repeat</keyword>
<evidence type="ECO:0000256" key="4">
    <source>
        <dbReference type="SAM" id="MobiDB-lite"/>
    </source>
</evidence>
<dbReference type="PROSITE" id="PS00678">
    <property type="entry name" value="WD_REPEATS_1"/>
    <property type="match status" value="8"/>
</dbReference>
<feature type="repeat" description="WD" evidence="3">
    <location>
        <begin position="972"/>
        <end position="1013"/>
    </location>
</feature>
<dbReference type="CDD" id="cd00200">
    <property type="entry name" value="WD40"/>
    <property type="match status" value="2"/>
</dbReference>
<dbReference type="InterPro" id="IPR001646">
    <property type="entry name" value="5peptide_repeat"/>
</dbReference>
<dbReference type="SUPFAM" id="SSF50974">
    <property type="entry name" value="Nitrous oxide reductase, N-terminal domain"/>
    <property type="match status" value="1"/>
</dbReference>
<dbReference type="InterPro" id="IPR036322">
    <property type="entry name" value="WD40_repeat_dom_sf"/>
</dbReference>
<dbReference type="InterPro" id="IPR027417">
    <property type="entry name" value="P-loop_NTPase"/>
</dbReference>
<dbReference type="InterPro" id="IPR001387">
    <property type="entry name" value="Cro/C1-type_HTH"/>
</dbReference>
<evidence type="ECO:0000256" key="2">
    <source>
        <dbReference type="ARBA" id="ARBA00022737"/>
    </source>
</evidence>
<dbReference type="Proteomes" id="UP000658514">
    <property type="component" value="Unassembled WGS sequence"/>
</dbReference>
<feature type="repeat" description="WD" evidence="3">
    <location>
        <begin position="1182"/>
        <end position="1223"/>
    </location>
</feature>
<feature type="repeat" description="WD" evidence="3">
    <location>
        <begin position="636"/>
        <end position="677"/>
    </location>
</feature>
<feature type="repeat" description="WD" evidence="3">
    <location>
        <begin position="888"/>
        <end position="929"/>
    </location>
</feature>
<dbReference type="EMBL" id="JACJQH010000100">
    <property type="protein sequence ID" value="MBD2200639.1"/>
    <property type="molecule type" value="Genomic_DNA"/>
</dbReference>
<dbReference type="SUPFAM" id="SSF141571">
    <property type="entry name" value="Pentapeptide repeat-like"/>
    <property type="match status" value="1"/>
</dbReference>
<feature type="repeat" description="WD" evidence="3">
    <location>
        <begin position="762"/>
        <end position="803"/>
    </location>
</feature>
<feature type="repeat" description="WD" evidence="3">
    <location>
        <begin position="1098"/>
        <end position="1139"/>
    </location>
</feature>
<dbReference type="Pfam" id="PF00400">
    <property type="entry name" value="WD40"/>
    <property type="match status" value="14"/>
</dbReference>
<dbReference type="SUPFAM" id="SSF52540">
    <property type="entry name" value="P-loop containing nucleoside triphosphate hydrolases"/>
    <property type="match status" value="1"/>
</dbReference>
<dbReference type="InterPro" id="IPR019775">
    <property type="entry name" value="WD40_repeat_CS"/>
</dbReference>
<accession>A0ABR8ALY4</accession>
<dbReference type="InterPro" id="IPR050349">
    <property type="entry name" value="WD_LIS1/nudF_dynein_reg"/>
</dbReference>
<name>A0ABR8ALY4_9CYAN</name>
<keyword evidence="6" id="KW-1185">Reference proteome</keyword>
<dbReference type="InterPro" id="IPR011045">
    <property type="entry name" value="N2O_reductase_N"/>
</dbReference>
<dbReference type="PROSITE" id="PS50294">
    <property type="entry name" value="WD_REPEATS_REGION"/>
    <property type="match status" value="14"/>
</dbReference>
<feature type="repeat" description="WD" evidence="3">
    <location>
        <begin position="720"/>
        <end position="761"/>
    </location>
</feature>
<dbReference type="PRINTS" id="PR00320">
    <property type="entry name" value="GPROTEINBRPT"/>
</dbReference>
<feature type="repeat" description="WD" evidence="3">
    <location>
        <begin position="1140"/>
        <end position="1181"/>
    </location>
</feature>
<organism evidence="5 6">
    <name type="scientific">Calothrix parietina FACHB-288</name>
    <dbReference type="NCBI Taxonomy" id="2692896"/>
    <lineage>
        <taxon>Bacteria</taxon>
        <taxon>Bacillati</taxon>
        <taxon>Cyanobacteriota</taxon>
        <taxon>Cyanophyceae</taxon>
        <taxon>Nostocales</taxon>
        <taxon>Calotrichaceae</taxon>
        <taxon>Calothrix</taxon>
    </lineage>
</organism>
<dbReference type="Pfam" id="PF00805">
    <property type="entry name" value="Pentapeptide"/>
    <property type="match status" value="1"/>
</dbReference>
<feature type="repeat" description="WD" evidence="3">
    <location>
        <begin position="846"/>
        <end position="887"/>
    </location>
</feature>
<sequence length="1256" mass="138948">MVLQEALSFCKYIYEEVSQDALKIVATLKASQQGLARIKQARSEKGWSVDDFRWIELASEVLGVSWKEKCVLAVGISEGTWKRFLAGKQAINAEAFKAYCQVLGLNWQEVVEIKDEGKSIKDEVNNFQTSSLTLHPSQDWGEAPDVSIFYGRSEELETVKRWVTQENCRLVTLLGMGGIGKTTLSVKLAQEIIGSSEDKGTRETRGQGGQGRQGGILSAQSPQYIIWRSLRNAPPVEDILAQLIQFFSEQQQTNLPSELQQRISLLLKYLRSSRCLMILDNAESILQAGDRTGRYRPGCEGYSQLLQCVAETSHQSCLILTSREKPQGLAKYEGDSLPVRSLQLTGLLETDGRELFNVKGKFTASQDQWQVLISRYGGNPLALKIVASSIRDFFDGNISQFLEISQQGTFIFDDIRDLLDQQFHRLTALEREIMYWLAINREPISLAQLQADFVAYVPPRELLESLSSLQRRSVIEKNAGGFTQQPVVMEYVSNQLIEQVCAEIVGKREELDPFPLRLSPFPMFCSHALIKAQAKDYVRETQISLILQPIIDRLITELGSLENIANCLPHILSTLRGKSPQVTGYAGGNALNLLHQAQIDLSGYDFSGLTVWQAYLQGVNLHDVNFADSDLSRCVFTETLGNILSAAFSPDGQLLATCDTDCHVRVWEVKTGKLLLICQGHINWVRFVVFSPDGEILASCGADQNVKLWNIRDGVCIKTLTGHEHEVFSVAFHPEGELLASASGDKTIKLWNIHDGTCLQTLTEHTDWVRCVAFSPDGQTLASSGADHTIKLWDVRQGKCLRTLQAHTGWVRSVAFGADEQTLASASGDRTIKIWNYHTGECLKNYTGHTNSVYSIAYSPDSKILVSGSGDRTVKIWDCQTHTCIKTLHGHTNEVCAVAFSPDGHTIVCVSLDQSVRLWDCFTGQCLKTWYGNTDWALPVAFNSDGRILASGSNDKTVKLWDWQTGNCIRSLEGHTDFIYGIAFSPDGEILASASTDSSVRLWNISTGQCFQILLGHTDWLYTVAFHPQSKILATGSADCTAKLWDISTGQCLKTLSEHTDKIIGIAWSPDGQILATASADQSVKLWDYSTGSCISTLQGHNSRVYSAIFSPDGEIIATCSTDQTVKLWDWQTGKCFKTLTGHTNWVFAVALSPDGKTLASASHDQTVRIWDINTGECRHVCVGHTHLVSSVAFSPDGEVVASGSQDQTVRIWNVKTGDCIRILRAKRLYEGMNISGVKGLTDATILTLQSLGAVV</sequence>
<dbReference type="Gene3D" id="2.130.10.10">
    <property type="entry name" value="YVTN repeat-like/Quinoprotein amine dehydrogenase"/>
    <property type="match status" value="7"/>
</dbReference>
<proteinExistence type="predicted"/>
<feature type="repeat" description="WD" evidence="3">
    <location>
        <begin position="804"/>
        <end position="845"/>
    </location>
</feature>
<evidence type="ECO:0000313" key="6">
    <source>
        <dbReference type="Proteomes" id="UP000658514"/>
    </source>
</evidence>
<feature type="repeat" description="WD" evidence="3">
    <location>
        <begin position="1014"/>
        <end position="1055"/>
    </location>
</feature>
<feature type="region of interest" description="Disordered" evidence="4">
    <location>
        <begin position="197"/>
        <end position="216"/>
    </location>
</feature>
<protein>
    <recommendedName>
        <fullName evidence="7">WD-40 repeat-containing protein</fullName>
    </recommendedName>
</protein>
<dbReference type="PRINTS" id="PR00364">
    <property type="entry name" value="DISEASERSIST"/>
</dbReference>
<dbReference type="SUPFAM" id="SSF50978">
    <property type="entry name" value="WD40 repeat-like"/>
    <property type="match status" value="2"/>
</dbReference>
<dbReference type="SMART" id="SM00320">
    <property type="entry name" value="WD40"/>
    <property type="match status" value="14"/>
</dbReference>
<gene>
    <name evidence="5" type="ORF">H6G24_35210</name>
</gene>
<dbReference type="InterPro" id="IPR020472">
    <property type="entry name" value="WD40_PAC1"/>
</dbReference>
<dbReference type="CDD" id="cd00093">
    <property type="entry name" value="HTH_XRE"/>
    <property type="match status" value="1"/>
</dbReference>
<keyword evidence="1 3" id="KW-0853">WD repeat</keyword>
<feature type="repeat" description="WD" evidence="3">
    <location>
        <begin position="678"/>
        <end position="719"/>
    </location>
</feature>
<evidence type="ECO:0008006" key="7">
    <source>
        <dbReference type="Google" id="ProtNLM"/>
    </source>
</evidence>
<reference evidence="5 6" key="1">
    <citation type="journal article" date="2020" name="ISME J.">
        <title>Comparative genomics reveals insights into cyanobacterial evolution and habitat adaptation.</title>
        <authorList>
            <person name="Chen M.Y."/>
            <person name="Teng W.K."/>
            <person name="Zhao L."/>
            <person name="Hu C.X."/>
            <person name="Zhou Y.K."/>
            <person name="Han B.P."/>
            <person name="Song L.R."/>
            <person name="Shu W.S."/>
        </authorList>
    </citation>
    <scope>NUCLEOTIDE SEQUENCE [LARGE SCALE GENOMIC DNA]</scope>
    <source>
        <strain evidence="5 6">FACHB-288</strain>
    </source>
</reference>